<dbReference type="EMBL" id="JAGSPD010000016">
    <property type="protein sequence ID" value="MBV7270473.1"/>
    <property type="molecule type" value="Genomic_DNA"/>
</dbReference>
<dbReference type="CDD" id="cd03401">
    <property type="entry name" value="SPFH_prohibitin"/>
    <property type="match status" value="1"/>
</dbReference>
<comment type="caution">
    <text evidence="2">The sequence shown here is derived from an EMBL/GenBank/DDBJ whole genome shotgun (WGS) entry which is preliminary data.</text>
</comment>
<dbReference type="PROSITE" id="PS51257">
    <property type="entry name" value="PROKAR_LIPOPROTEIN"/>
    <property type="match status" value="1"/>
</dbReference>
<dbReference type="Pfam" id="PF01145">
    <property type="entry name" value="Band_7"/>
    <property type="match status" value="1"/>
</dbReference>
<dbReference type="SMART" id="SM00244">
    <property type="entry name" value="PHB"/>
    <property type="match status" value="1"/>
</dbReference>
<evidence type="ECO:0000313" key="3">
    <source>
        <dbReference type="Proteomes" id="UP001138894"/>
    </source>
</evidence>
<dbReference type="PANTHER" id="PTHR23222">
    <property type="entry name" value="PROHIBITIN"/>
    <property type="match status" value="1"/>
</dbReference>
<dbReference type="AlphaFoldDB" id="A0A9X1JS19"/>
<accession>A0A9X1JS19</accession>
<sequence length="267" mass="29949">MKSLYYLLLFLFLFSSCVVVRQDEVAVKRRQGKLIGEPISQTAKIYNPLVTTYIKVPTRIVNFKINLEIPSKEGLTIGSEMSILYRVKSTEVKSLLENVGMNYEQELIAPVFRSALADVSARFMAKDMHTGNRASIEEEVKNMINETLDKKGIVIEQVLMKRIVLPASLSTAIEQKLTAEQRAQQMQFVLERERLENERKLIEAQGEAQANIVAAEGKAKANEVLSLGLNELILRLRAIEAFEKLSNSPNAKVIVTNGETPLIIGDK</sequence>
<gene>
    <name evidence="2" type="ORF">KCG49_14895</name>
</gene>
<name>A0A9X1JS19_9FLAO</name>
<keyword evidence="3" id="KW-1185">Reference proteome</keyword>
<evidence type="ECO:0000259" key="1">
    <source>
        <dbReference type="SMART" id="SM00244"/>
    </source>
</evidence>
<dbReference type="Proteomes" id="UP001138894">
    <property type="component" value="Unassembled WGS sequence"/>
</dbReference>
<reference evidence="2" key="1">
    <citation type="submission" date="2021-04" db="EMBL/GenBank/DDBJ databases">
        <authorList>
            <person name="Pira H."/>
            <person name="Risdian C."/>
            <person name="Wink J."/>
        </authorList>
    </citation>
    <scope>NUCLEOTIDE SEQUENCE</scope>
    <source>
        <strain evidence="2">WHY3</strain>
    </source>
</reference>
<dbReference type="InterPro" id="IPR001107">
    <property type="entry name" value="Band_7"/>
</dbReference>
<dbReference type="InterPro" id="IPR000163">
    <property type="entry name" value="Prohibitin"/>
</dbReference>
<dbReference type="RefSeq" id="WP_218547629.1">
    <property type="nucleotide sequence ID" value="NZ_JAGSPD010000016.1"/>
</dbReference>
<evidence type="ECO:0000313" key="2">
    <source>
        <dbReference type="EMBL" id="MBV7270473.1"/>
    </source>
</evidence>
<feature type="domain" description="Band 7" evidence="1">
    <location>
        <begin position="15"/>
        <end position="177"/>
    </location>
</feature>
<dbReference type="PANTHER" id="PTHR23222:SF0">
    <property type="entry name" value="PROHIBITIN 1"/>
    <property type="match status" value="1"/>
</dbReference>
<proteinExistence type="predicted"/>
<dbReference type="GO" id="GO:0016020">
    <property type="term" value="C:membrane"/>
    <property type="evidence" value="ECO:0007669"/>
    <property type="project" value="InterPro"/>
</dbReference>
<protein>
    <submittedName>
        <fullName evidence="2">Prohibitin family protein</fullName>
    </submittedName>
</protein>
<organism evidence="2 3">
    <name type="scientific">Winogradskyella luteola</name>
    <dbReference type="NCBI Taxonomy" id="2828330"/>
    <lineage>
        <taxon>Bacteria</taxon>
        <taxon>Pseudomonadati</taxon>
        <taxon>Bacteroidota</taxon>
        <taxon>Flavobacteriia</taxon>
        <taxon>Flavobacteriales</taxon>
        <taxon>Flavobacteriaceae</taxon>
        <taxon>Winogradskyella</taxon>
    </lineage>
</organism>